<evidence type="ECO:0000313" key="11">
    <source>
        <dbReference type="Proteomes" id="UP001055172"/>
    </source>
</evidence>
<dbReference type="GO" id="GO:0016705">
    <property type="term" value="F:oxidoreductase activity, acting on paired donors, with incorporation or reduction of molecular oxygen"/>
    <property type="evidence" value="ECO:0007669"/>
    <property type="project" value="InterPro"/>
</dbReference>
<evidence type="ECO:0000256" key="4">
    <source>
        <dbReference type="ARBA" id="ARBA00022723"/>
    </source>
</evidence>
<dbReference type="SUPFAM" id="SSF48264">
    <property type="entry name" value="Cytochrome P450"/>
    <property type="match status" value="1"/>
</dbReference>
<name>A0AA37LU30_9PEZI</name>
<dbReference type="InterPro" id="IPR001128">
    <property type="entry name" value="Cyt_P450"/>
</dbReference>
<dbReference type="GO" id="GO:0005506">
    <property type="term" value="F:iron ion binding"/>
    <property type="evidence" value="ECO:0007669"/>
    <property type="project" value="InterPro"/>
</dbReference>
<keyword evidence="3 8" id="KW-0349">Heme</keyword>
<evidence type="ECO:0000256" key="3">
    <source>
        <dbReference type="ARBA" id="ARBA00022617"/>
    </source>
</evidence>
<dbReference type="GO" id="GO:0004497">
    <property type="term" value="F:monooxygenase activity"/>
    <property type="evidence" value="ECO:0007669"/>
    <property type="project" value="UniProtKB-KW"/>
</dbReference>
<dbReference type="EMBL" id="BPPX01000017">
    <property type="protein sequence ID" value="GJC85390.1"/>
    <property type="molecule type" value="Genomic_DNA"/>
</dbReference>
<evidence type="ECO:0000256" key="6">
    <source>
        <dbReference type="ARBA" id="ARBA00023004"/>
    </source>
</evidence>
<dbReference type="PROSITE" id="PS00086">
    <property type="entry name" value="CYTOCHROME_P450"/>
    <property type="match status" value="1"/>
</dbReference>
<evidence type="ECO:0000256" key="2">
    <source>
        <dbReference type="ARBA" id="ARBA00010617"/>
    </source>
</evidence>
<evidence type="ECO:0000256" key="7">
    <source>
        <dbReference type="ARBA" id="ARBA00023033"/>
    </source>
</evidence>
<keyword evidence="6 8" id="KW-0408">Iron</keyword>
<evidence type="ECO:0000313" key="10">
    <source>
        <dbReference type="EMBL" id="GJC85390.1"/>
    </source>
</evidence>
<sequence>MLPAILALVVGIVSYLYLRKRARRNLPPGPSPLPIVGNIRDLPRSGTPEFQHWLKFKDAYGPVSCVTILGQLIVVLHDRRAATQLLDKSSMKTSGRPYMRFADLCGFASLLNLEQYDAGYRQDRKLVHQQFGTKAVAARFRDTLDVESHRFLLRVLDDPANLVQHIKTVTGAIILRITYGYSISSHTPDPLVDLIDHTMDVFGLATGLMSWAVDILPVLEYLPEGLPGTSFRKVAREYGEILQTAMEIPYSFVRQQMAKGTHRLSYVSSLVEQMNHRGSGDGNADKNMEDAIKKTAVVMYGGGADTSASSIHSFVLAMLIFPEVQKKAQEEIDTVVGRDRLPQFGDRERLPYVNALVKETLRWFPVAPLGVAHRTDEAIEYRGFSIPKGAYLLPSIWWFLHDPQTYADPSSFDPDRFLAPRNEPDPEDEAFGYGRRICPGRFLADESLFIIISRLLAAFDIRKAVDASGNEIDPEIHATAGLISRPLEFPYSIKPKSAKTVELTRSVGLKHPYEENDASLVQDALAS</sequence>
<dbReference type="InterPro" id="IPR002401">
    <property type="entry name" value="Cyt_P450_E_grp-I"/>
</dbReference>
<feature type="binding site" description="axial binding residue" evidence="8">
    <location>
        <position position="438"/>
    </location>
    <ligand>
        <name>heme</name>
        <dbReference type="ChEBI" id="CHEBI:30413"/>
    </ligand>
    <ligandPart>
        <name>Fe</name>
        <dbReference type="ChEBI" id="CHEBI:18248"/>
    </ligandPart>
</feature>
<comment type="caution">
    <text evidence="10">The sequence shown here is derived from an EMBL/GenBank/DDBJ whole genome shotgun (WGS) entry which is preliminary data.</text>
</comment>
<dbReference type="Pfam" id="PF00067">
    <property type="entry name" value="p450"/>
    <property type="match status" value="1"/>
</dbReference>
<reference evidence="10 11" key="1">
    <citation type="submission" date="2021-07" db="EMBL/GenBank/DDBJ databases">
        <title>Genome data of Colletotrichum spaethianum.</title>
        <authorList>
            <person name="Utami Y.D."/>
            <person name="Hiruma K."/>
        </authorList>
    </citation>
    <scope>NUCLEOTIDE SEQUENCE [LARGE SCALE GENOMIC DNA]</scope>
    <source>
        <strain evidence="10 11">MAFF 242679</strain>
    </source>
</reference>
<dbReference type="PRINTS" id="PR00385">
    <property type="entry name" value="P450"/>
</dbReference>
<dbReference type="PANTHER" id="PTHR46300">
    <property type="entry name" value="P450, PUTATIVE (EUROFUNG)-RELATED-RELATED"/>
    <property type="match status" value="1"/>
</dbReference>
<dbReference type="Gene3D" id="1.10.630.10">
    <property type="entry name" value="Cytochrome P450"/>
    <property type="match status" value="1"/>
</dbReference>
<evidence type="ECO:0000256" key="5">
    <source>
        <dbReference type="ARBA" id="ARBA00023002"/>
    </source>
</evidence>
<dbReference type="InterPro" id="IPR017972">
    <property type="entry name" value="Cyt_P450_CS"/>
</dbReference>
<keyword evidence="5 9" id="KW-0560">Oxidoreductase</keyword>
<keyword evidence="11" id="KW-1185">Reference proteome</keyword>
<comment type="cofactor">
    <cofactor evidence="1 8">
        <name>heme</name>
        <dbReference type="ChEBI" id="CHEBI:30413"/>
    </cofactor>
</comment>
<accession>A0AA37LU30</accession>
<keyword evidence="4 8" id="KW-0479">Metal-binding</keyword>
<dbReference type="Proteomes" id="UP001055172">
    <property type="component" value="Unassembled WGS sequence"/>
</dbReference>
<organism evidence="10 11">
    <name type="scientific">Colletotrichum liriopes</name>
    <dbReference type="NCBI Taxonomy" id="708192"/>
    <lineage>
        <taxon>Eukaryota</taxon>
        <taxon>Fungi</taxon>
        <taxon>Dikarya</taxon>
        <taxon>Ascomycota</taxon>
        <taxon>Pezizomycotina</taxon>
        <taxon>Sordariomycetes</taxon>
        <taxon>Hypocreomycetidae</taxon>
        <taxon>Glomerellales</taxon>
        <taxon>Glomerellaceae</taxon>
        <taxon>Colletotrichum</taxon>
        <taxon>Colletotrichum spaethianum species complex</taxon>
    </lineage>
</organism>
<dbReference type="PANTHER" id="PTHR46300:SF7">
    <property type="entry name" value="P450, PUTATIVE (EUROFUNG)-RELATED"/>
    <property type="match status" value="1"/>
</dbReference>
<protein>
    <submittedName>
        <fullName evidence="10">Multifunctional cytochrome P450 monooxygenase af510</fullName>
    </submittedName>
</protein>
<dbReference type="CDD" id="cd11065">
    <property type="entry name" value="CYP64-like"/>
    <property type="match status" value="1"/>
</dbReference>
<proteinExistence type="inferred from homology"/>
<evidence type="ECO:0000256" key="8">
    <source>
        <dbReference type="PIRSR" id="PIRSR602401-1"/>
    </source>
</evidence>
<dbReference type="PRINTS" id="PR00463">
    <property type="entry name" value="EP450I"/>
</dbReference>
<comment type="similarity">
    <text evidence="2 9">Belongs to the cytochrome P450 family.</text>
</comment>
<dbReference type="InterPro" id="IPR050364">
    <property type="entry name" value="Cytochrome_P450_fung"/>
</dbReference>
<keyword evidence="7 9" id="KW-0503">Monooxygenase</keyword>
<dbReference type="InterPro" id="IPR036396">
    <property type="entry name" value="Cyt_P450_sf"/>
</dbReference>
<evidence type="ECO:0000256" key="1">
    <source>
        <dbReference type="ARBA" id="ARBA00001971"/>
    </source>
</evidence>
<gene>
    <name evidence="10" type="ORF">ColLi_08228</name>
</gene>
<dbReference type="AlphaFoldDB" id="A0AA37LU30"/>
<dbReference type="GO" id="GO:0020037">
    <property type="term" value="F:heme binding"/>
    <property type="evidence" value="ECO:0007669"/>
    <property type="project" value="InterPro"/>
</dbReference>
<evidence type="ECO:0000256" key="9">
    <source>
        <dbReference type="RuleBase" id="RU000461"/>
    </source>
</evidence>